<protein>
    <submittedName>
        <fullName evidence="2">Uncharacterized protein</fullName>
    </submittedName>
</protein>
<evidence type="ECO:0000313" key="2">
    <source>
        <dbReference type="EMBL" id="KAJ3577145.1"/>
    </source>
</evidence>
<keyword evidence="3" id="KW-1185">Reference proteome</keyword>
<feature type="region of interest" description="Disordered" evidence="1">
    <location>
        <begin position="550"/>
        <end position="574"/>
    </location>
</feature>
<dbReference type="VEuPathDB" id="FungiDB:F4678DRAFT_324991"/>
<feature type="region of interest" description="Disordered" evidence="1">
    <location>
        <begin position="1"/>
        <end position="61"/>
    </location>
</feature>
<comment type="caution">
    <text evidence="2">The sequence shown here is derived from an EMBL/GenBank/DDBJ whole genome shotgun (WGS) entry which is preliminary data.</text>
</comment>
<dbReference type="AlphaFoldDB" id="A0A9W8NI98"/>
<accession>A0A9W8NI98</accession>
<proteinExistence type="predicted"/>
<gene>
    <name evidence="2" type="ORF">NPX13_g3419</name>
</gene>
<evidence type="ECO:0000313" key="3">
    <source>
        <dbReference type="Proteomes" id="UP001148614"/>
    </source>
</evidence>
<dbReference type="Proteomes" id="UP001148614">
    <property type="component" value="Unassembled WGS sequence"/>
</dbReference>
<organism evidence="2 3">
    <name type="scientific">Xylaria arbuscula</name>
    <dbReference type="NCBI Taxonomy" id="114810"/>
    <lineage>
        <taxon>Eukaryota</taxon>
        <taxon>Fungi</taxon>
        <taxon>Dikarya</taxon>
        <taxon>Ascomycota</taxon>
        <taxon>Pezizomycotina</taxon>
        <taxon>Sordariomycetes</taxon>
        <taxon>Xylariomycetidae</taxon>
        <taxon>Xylariales</taxon>
        <taxon>Xylariaceae</taxon>
        <taxon>Xylaria</taxon>
    </lineage>
</organism>
<dbReference type="EMBL" id="JANPWZ010000423">
    <property type="protein sequence ID" value="KAJ3577145.1"/>
    <property type="molecule type" value="Genomic_DNA"/>
</dbReference>
<reference evidence="2" key="1">
    <citation type="submission" date="2022-07" db="EMBL/GenBank/DDBJ databases">
        <title>Genome Sequence of Xylaria arbuscula.</title>
        <authorList>
            <person name="Buettner E."/>
        </authorList>
    </citation>
    <scope>NUCLEOTIDE SEQUENCE</scope>
    <source>
        <strain evidence="2">VT107</strain>
    </source>
</reference>
<name>A0A9W8NI98_9PEZI</name>
<sequence>MPAGKRAPAAAILRTRAAAGGQPPSRERKTPTQRQRQHTRRSAQDELFEQQTDPENILRNSRVKRRGSVFKVPDSDNILAPKSADCPTLLGSIESPLDSTTGYQTEDPEDDVYSVEEDLQESWYTSVGYLPALDESTFDILEQVLSPRVMASIKKALYKSKPDRALGLSDRNVCIEPCSPTDPFLATFDSIQPLRESDSNLQPLGLHDEVKKYHVDEWKLDLKKASEDALEATFQRTVMMSMFDRCRLMYNLKDNNQPILDFAVESLWNCPFMPTLALRTKNPARERLLSRPKPDISIAFRLLSIIEKGYANYIPNSTKRIMAYEGYNITRSQRVFHFLMIEAKNTDKTSGDMDGMLQSLNSASQSLHCLYEFFNEADRQEVECDKPCCVQESLDIATGGQEPSVSAASDQESCPRKKDTFVERFFKEVRVFTAVSTGDAIIIRVHRACPASKLPFPDHKDRPSFQGLILPDYPLQFEYNELIRLSGDALSREKLVGTLEKIMVDYGIGQLRPLLKEAAKVIVNKFYRWQEEKGTLYEFGMRHYSHGQVVPPLSTRTSRAGSQDTRQSSVSATSIPQRVTDDSIAAQRFWEAIATDNRLIFALPATVGTLRNVRSAAWDGKTSLNIASGIGALMGEKHLALAAESCHPRYQIPVRDTVQPTYLASIRPSAIKGETRD</sequence>
<feature type="compositionally biased region" description="Low complexity" evidence="1">
    <location>
        <begin position="1"/>
        <end position="19"/>
    </location>
</feature>
<feature type="compositionally biased region" description="Polar residues" evidence="1">
    <location>
        <begin position="554"/>
        <end position="574"/>
    </location>
</feature>
<evidence type="ECO:0000256" key="1">
    <source>
        <dbReference type="SAM" id="MobiDB-lite"/>
    </source>
</evidence>